<dbReference type="OrthoDB" id="676647at2"/>
<organism evidence="2 3">
    <name type="scientific">Dyadobacter psychrotolerans</name>
    <dbReference type="NCBI Taxonomy" id="2541721"/>
    <lineage>
        <taxon>Bacteria</taxon>
        <taxon>Pseudomonadati</taxon>
        <taxon>Bacteroidota</taxon>
        <taxon>Cytophagia</taxon>
        <taxon>Cytophagales</taxon>
        <taxon>Spirosomataceae</taxon>
        <taxon>Dyadobacter</taxon>
    </lineage>
</organism>
<protein>
    <submittedName>
        <fullName evidence="2">Uncharacterized protein</fullName>
    </submittedName>
</protein>
<feature type="transmembrane region" description="Helical" evidence="1">
    <location>
        <begin position="117"/>
        <end position="146"/>
    </location>
</feature>
<name>A0A4V2Z2A9_9BACT</name>
<proteinExistence type="predicted"/>
<evidence type="ECO:0000256" key="1">
    <source>
        <dbReference type="SAM" id="Phobius"/>
    </source>
</evidence>
<keyword evidence="1" id="KW-0472">Membrane</keyword>
<sequence length="173" mass="19688">MDHLPFTPFFFVLAYITSNLLALLSIFASIRFPKFARVFFIMLFGWACWINSSMALDTPWVYQDYADTAVPLYKQFILGTFEAIVTPMVLVIAICQAFIAIAMLLKGKLFRIGCWGGIVFGLAVAPLGTYAAFPATVFMAIALYLLQKKNDNLFLWERKHDQHKKAYMEHASH</sequence>
<dbReference type="Proteomes" id="UP000294850">
    <property type="component" value="Unassembled WGS sequence"/>
</dbReference>
<reference evidence="2 3" key="1">
    <citation type="submission" date="2019-03" db="EMBL/GenBank/DDBJ databases">
        <title>Dyadobacter AR-3-6 sp. nov., isolated from arctic soil.</title>
        <authorList>
            <person name="Chaudhary D.K."/>
        </authorList>
    </citation>
    <scope>NUCLEOTIDE SEQUENCE [LARGE SCALE GENOMIC DNA]</scope>
    <source>
        <strain evidence="2 3">AR-3-6</strain>
    </source>
</reference>
<evidence type="ECO:0000313" key="2">
    <source>
        <dbReference type="EMBL" id="TDE08148.1"/>
    </source>
</evidence>
<keyword evidence="3" id="KW-1185">Reference proteome</keyword>
<dbReference type="AlphaFoldDB" id="A0A4V2Z2A9"/>
<feature type="transmembrane region" description="Helical" evidence="1">
    <location>
        <begin position="6"/>
        <end position="28"/>
    </location>
</feature>
<keyword evidence="1" id="KW-0812">Transmembrane</keyword>
<accession>A0A4V2Z2A9</accession>
<evidence type="ECO:0000313" key="3">
    <source>
        <dbReference type="Proteomes" id="UP000294850"/>
    </source>
</evidence>
<dbReference type="EMBL" id="SMFL01000029">
    <property type="protein sequence ID" value="TDE08148.1"/>
    <property type="molecule type" value="Genomic_DNA"/>
</dbReference>
<comment type="caution">
    <text evidence="2">The sequence shown here is derived from an EMBL/GenBank/DDBJ whole genome shotgun (WGS) entry which is preliminary data.</text>
</comment>
<feature type="transmembrane region" description="Helical" evidence="1">
    <location>
        <begin position="76"/>
        <end position="105"/>
    </location>
</feature>
<feature type="transmembrane region" description="Helical" evidence="1">
    <location>
        <begin position="35"/>
        <end position="56"/>
    </location>
</feature>
<dbReference type="RefSeq" id="WP_131962999.1">
    <property type="nucleotide sequence ID" value="NZ_SMFL01000029.1"/>
</dbReference>
<keyword evidence="1" id="KW-1133">Transmembrane helix</keyword>
<gene>
    <name evidence="2" type="ORF">E0F88_33055</name>
</gene>